<feature type="domain" description="AMP-dependent synthetase/ligase" evidence="2">
    <location>
        <begin position="115"/>
        <end position="282"/>
    </location>
</feature>
<evidence type="ECO:0000256" key="1">
    <source>
        <dbReference type="SAM" id="MobiDB-lite"/>
    </source>
</evidence>
<dbReference type="InterPro" id="IPR000873">
    <property type="entry name" value="AMP-dep_synth/lig_dom"/>
</dbReference>
<evidence type="ECO:0000259" key="2">
    <source>
        <dbReference type="Pfam" id="PF00501"/>
    </source>
</evidence>
<accession>A0AA48GM94</accession>
<gene>
    <name evidence="4" type="ORF">METESE_06440</name>
</gene>
<keyword evidence="5" id="KW-1185">Reference proteome</keyword>
<proteinExistence type="predicted"/>
<reference evidence="4" key="1">
    <citation type="journal article" date="2023" name="Int. J. Syst. Evol. Microbiol.">
        <title>Mesoterricola silvestris gen. nov., sp. nov., Mesoterricola sediminis sp. nov., Geothrix oryzae sp. nov., Geothrix edaphica sp. nov., Geothrix rubra sp. nov., and Geothrix limicola sp. nov., six novel members of Acidobacteriota isolated from soils.</title>
        <authorList>
            <person name="Itoh H."/>
            <person name="Sugisawa Y."/>
            <person name="Mise K."/>
            <person name="Xu Z."/>
            <person name="Kuniyasu M."/>
            <person name="Ushijima N."/>
            <person name="Kawano K."/>
            <person name="Kobayashi E."/>
            <person name="Shiratori Y."/>
            <person name="Masuda Y."/>
            <person name="Senoo K."/>
        </authorList>
    </citation>
    <scope>NUCLEOTIDE SEQUENCE</scope>
    <source>
        <strain evidence="4">W786</strain>
    </source>
</reference>
<dbReference type="AlphaFoldDB" id="A0AA48GM94"/>
<dbReference type="InterPro" id="IPR042099">
    <property type="entry name" value="ANL_N_sf"/>
</dbReference>
<evidence type="ECO:0000313" key="4">
    <source>
        <dbReference type="EMBL" id="BDU75686.1"/>
    </source>
</evidence>
<dbReference type="Gene3D" id="3.40.50.12780">
    <property type="entry name" value="N-terminal domain of ligase-like"/>
    <property type="match status" value="1"/>
</dbReference>
<feature type="region of interest" description="Disordered" evidence="1">
    <location>
        <begin position="1"/>
        <end position="25"/>
    </location>
</feature>
<dbReference type="Pfam" id="PF13193">
    <property type="entry name" value="AMP-binding_C"/>
    <property type="match status" value="1"/>
</dbReference>
<evidence type="ECO:0000259" key="3">
    <source>
        <dbReference type="Pfam" id="PF13193"/>
    </source>
</evidence>
<dbReference type="RefSeq" id="WP_316411069.1">
    <property type="nucleotide sequence ID" value="NZ_AP027081.1"/>
</dbReference>
<dbReference type="EMBL" id="AP027081">
    <property type="protein sequence ID" value="BDU75686.1"/>
    <property type="molecule type" value="Genomic_DNA"/>
</dbReference>
<dbReference type="InterPro" id="IPR045851">
    <property type="entry name" value="AMP-bd_C_sf"/>
</dbReference>
<evidence type="ECO:0000313" key="5">
    <source>
        <dbReference type="Proteomes" id="UP001228113"/>
    </source>
</evidence>
<feature type="domain" description="AMP-binding enzyme C-terminal" evidence="3">
    <location>
        <begin position="337"/>
        <end position="417"/>
    </location>
</feature>
<dbReference type="PANTHER" id="PTHR43767">
    <property type="entry name" value="LONG-CHAIN-FATTY-ACID--COA LIGASE"/>
    <property type="match status" value="1"/>
</dbReference>
<dbReference type="GO" id="GO:0016878">
    <property type="term" value="F:acid-thiol ligase activity"/>
    <property type="evidence" value="ECO:0007669"/>
    <property type="project" value="UniProtKB-ARBA"/>
</dbReference>
<dbReference type="InterPro" id="IPR025110">
    <property type="entry name" value="AMP-bd_C"/>
</dbReference>
<dbReference type="SUPFAM" id="SSF56801">
    <property type="entry name" value="Acetyl-CoA synthetase-like"/>
    <property type="match status" value="1"/>
</dbReference>
<dbReference type="PANTHER" id="PTHR43767:SF1">
    <property type="entry name" value="NONRIBOSOMAL PEPTIDE SYNTHASE PES1 (EUROFUNG)-RELATED"/>
    <property type="match status" value="1"/>
</dbReference>
<organism evidence="4 5">
    <name type="scientific">Mesoterricola sediminis</name>
    <dbReference type="NCBI Taxonomy" id="2927980"/>
    <lineage>
        <taxon>Bacteria</taxon>
        <taxon>Pseudomonadati</taxon>
        <taxon>Acidobacteriota</taxon>
        <taxon>Holophagae</taxon>
        <taxon>Holophagales</taxon>
        <taxon>Holophagaceae</taxon>
        <taxon>Mesoterricola</taxon>
    </lineage>
</organism>
<dbReference type="Proteomes" id="UP001228113">
    <property type="component" value="Chromosome"/>
</dbReference>
<dbReference type="CDD" id="cd04433">
    <property type="entry name" value="AFD_class_I"/>
    <property type="match status" value="1"/>
</dbReference>
<dbReference type="InterPro" id="IPR050237">
    <property type="entry name" value="ATP-dep_AMP-bd_enzyme"/>
</dbReference>
<dbReference type="Pfam" id="PF00501">
    <property type="entry name" value="AMP-binding"/>
    <property type="match status" value="1"/>
</dbReference>
<dbReference type="KEGG" id="msea:METESE_06440"/>
<name>A0AA48GM94_9BACT</name>
<protein>
    <submittedName>
        <fullName evidence="4">AMP-binding protein</fullName>
    </submittedName>
</protein>
<sequence>MVGRSLLDVGRPSDSPAALAPDGPRPTGAFRRAVAGVRDQVRTGERVVLACEDAYAFAAGLLGAVLGGARVIIPPNLLPATLACVGADAVLDDARCLREGAAPASGPLPDTDVEFWTSGSTGTPKAVLRRFHQLAREAELLAALFGEAAGDAPVAATVPPHHIYGCLFRILWPLATGRPFLTAACGDPASFREAMALRPILVASPAHLARLPKLVALDGLDLPAVFSSGGVLEREDALTWRRASRTGVFEVYGSTESGGIAWRNPGPDPASSRWAPFPDTQLGVEADGALHVRSSRVDPGGLRMEDAVRLDPDGTFELLGRLDRTVKIEEKRVSLPQVEAALKACPGVAGAAVVLLEGRRRQLGAAVVLRGALPPDAPARRALGEDLRARLAQTLEAPALPRKWRFVEELPLDARGKLRAEALAALFEPTGPTP</sequence>
<dbReference type="Gene3D" id="3.30.300.30">
    <property type="match status" value="1"/>
</dbReference>